<feature type="coiled-coil region" evidence="1">
    <location>
        <begin position="94"/>
        <end position="124"/>
    </location>
</feature>
<evidence type="ECO:0000313" key="3">
    <source>
        <dbReference type="Proteomes" id="UP000886723"/>
    </source>
</evidence>
<organism evidence="2 3">
    <name type="scientific">Candidatus Pullilachnospira stercoravium</name>
    <dbReference type="NCBI Taxonomy" id="2840913"/>
    <lineage>
        <taxon>Bacteria</taxon>
        <taxon>Bacillati</taxon>
        <taxon>Bacillota</taxon>
        <taxon>Clostridia</taxon>
        <taxon>Lachnospirales</taxon>
        <taxon>Lachnospiraceae</taxon>
        <taxon>Lachnospiraceae incertae sedis</taxon>
        <taxon>Candidatus Pullilachnospira</taxon>
    </lineage>
</organism>
<comment type="caution">
    <text evidence="2">The sequence shown here is derived from an EMBL/GenBank/DDBJ whole genome shotgun (WGS) entry which is preliminary data.</text>
</comment>
<evidence type="ECO:0000313" key="2">
    <source>
        <dbReference type="EMBL" id="HIV12270.1"/>
    </source>
</evidence>
<evidence type="ECO:0008006" key="4">
    <source>
        <dbReference type="Google" id="ProtNLM"/>
    </source>
</evidence>
<dbReference type="AlphaFoldDB" id="A0A9D1NT14"/>
<gene>
    <name evidence="2" type="ORF">IAA63_03905</name>
</gene>
<evidence type="ECO:0000256" key="1">
    <source>
        <dbReference type="SAM" id="Coils"/>
    </source>
</evidence>
<name>A0A9D1NT14_9FIRM</name>
<proteinExistence type="predicted"/>
<accession>A0A9D1NT14</accession>
<sequence>MNYDKIVAISQEKSMRKVEIAKQAIHKMLEQKECISVTALSRKTGFAKSFFYGNKEVRMTLDNALLRQGECYNPQKVIFDLAMQETNKNMKISIMKLKQVNTQLQIENENLKEQVKKLQKQISELKK</sequence>
<dbReference type="InterPro" id="IPR046229">
    <property type="entry name" value="TnpC-like"/>
</dbReference>
<reference evidence="2" key="1">
    <citation type="submission" date="2020-10" db="EMBL/GenBank/DDBJ databases">
        <authorList>
            <person name="Gilroy R."/>
        </authorList>
    </citation>
    <scope>NUCLEOTIDE SEQUENCE</scope>
    <source>
        <strain evidence="2">ChiBcec2-4451</strain>
    </source>
</reference>
<dbReference type="Pfam" id="PF19776">
    <property type="entry name" value="DUF6262"/>
    <property type="match status" value="1"/>
</dbReference>
<protein>
    <recommendedName>
        <fullName evidence="4">Transposase</fullName>
    </recommendedName>
</protein>
<dbReference type="EMBL" id="DVON01000083">
    <property type="protein sequence ID" value="HIV12270.1"/>
    <property type="molecule type" value="Genomic_DNA"/>
</dbReference>
<dbReference type="Proteomes" id="UP000886723">
    <property type="component" value="Unassembled WGS sequence"/>
</dbReference>
<keyword evidence="1" id="KW-0175">Coiled coil</keyword>
<reference evidence="2" key="2">
    <citation type="journal article" date="2021" name="PeerJ">
        <title>Extensive microbial diversity within the chicken gut microbiome revealed by metagenomics and culture.</title>
        <authorList>
            <person name="Gilroy R."/>
            <person name="Ravi A."/>
            <person name="Getino M."/>
            <person name="Pursley I."/>
            <person name="Horton D.L."/>
            <person name="Alikhan N.F."/>
            <person name="Baker D."/>
            <person name="Gharbi K."/>
            <person name="Hall N."/>
            <person name="Watson M."/>
            <person name="Adriaenssens E.M."/>
            <person name="Foster-Nyarko E."/>
            <person name="Jarju S."/>
            <person name="Secka A."/>
            <person name="Antonio M."/>
            <person name="Oren A."/>
            <person name="Chaudhuri R.R."/>
            <person name="La Ragione R."/>
            <person name="Hildebrand F."/>
            <person name="Pallen M.J."/>
        </authorList>
    </citation>
    <scope>NUCLEOTIDE SEQUENCE</scope>
    <source>
        <strain evidence="2">ChiBcec2-4451</strain>
    </source>
</reference>